<name>A0A9X4RLK1_9CYAN</name>
<gene>
    <name evidence="3" type="ORF">FEV09_10865</name>
</gene>
<accession>A0A9X4RLK1</accession>
<reference evidence="3" key="1">
    <citation type="submission" date="2019-05" db="EMBL/GenBank/DDBJ databases">
        <title>Whole genome sequencing of Pseudanabaena catenata USMAC16.</title>
        <authorList>
            <person name="Khan Z."/>
            <person name="Omar W.M."/>
            <person name="Convey P."/>
            <person name="Merican F."/>
            <person name="Najimudin N."/>
        </authorList>
    </citation>
    <scope>NUCLEOTIDE SEQUENCE</scope>
    <source>
        <strain evidence="3">USMAC16</strain>
    </source>
</reference>
<sequence length="400" mass="43066">MSPIYIPRRKFIRGAIATAAFGATSQLWVGCTEQAPTNTTTSAGSPSASGAPAAGPITIGFIYVGPKDDYGYSQAHFEGETAIGKLPNVKTVSEASVAETATVQETMLSMINQNNVSALFPTSFGYFDPHILKVAAANPKVQFFHCGGMYTEGKHPKNIGSYYGYIDEAEYVAGVVAGLTTKSGKLGFVAAKPIPQVIRNINSYTLGARSVNPKATVQVIFTGDWSVPVKEAEASNSMVDQGVDVLTCHVDSPKVVMETAEKRKIFCTGYHANQSKLAPNGYLTGAEWDWTSVYTQYVEWFKAGKSVTDGGIPHLVRGGLKEKFCKVSPFGSAVSAATKKEAEKVMAKFMDGSMVIYAGEIKDNTGKVVIAKDKQYKQTDLYLEEKMDWFVEGVIGSIKS</sequence>
<protein>
    <submittedName>
        <fullName evidence="3">BMP family ABC transporter substrate-binding protein</fullName>
    </submittedName>
</protein>
<evidence type="ECO:0000313" key="4">
    <source>
        <dbReference type="Proteomes" id="UP001152872"/>
    </source>
</evidence>
<dbReference type="PANTHER" id="PTHR43208:SF1">
    <property type="entry name" value="ABC TRANSPORTER SUBSTRATE-BINDING PROTEIN"/>
    <property type="match status" value="1"/>
</dbReference>
<dbReference type="AlphaFoldDB" id="A0A9X4RLK1"/>
<organism evidence="3 4">
    <name type="scientific">Pseudanabaena catenata USMAC16</name>
    <dbReference type="NCBI Taxonomy" id="1855837"/>
    <lineage>
        <taxon>Bacteria</taxon>
        <taxon>Bacillati</taxon>
        <taxon>Cyanobacteriota</taxon>
        <taxon>Cyanophyceae</taxon>
        <taxon>Pseudanabaenales</taxon>
        <taxon>Pseudanabaenaceae</taxon>
        <taxon>Pseudanabaena</taxon>
    </lineage>
</organism>
<dbReference type="InterPro" id="IPR006311">
    <property type="entry name" value="TAT_signal"/>
</dbReference>
<comment type="caution">
    <text evidence="3">The sequence shown here is derived from an EMBL/GenBank/DDBJ whole genome shotgun (WGS) entry which is preliminary data.</text>
</comment>
<evidence type="ECO:0000256" key="1">
    <source>
        <dbReference type="ARBA" id="ARBA00022729"/>
    </source>
</evidence>
<keyword evidence="1" id="KW-0732">Signal</keyword>
<feature type="domain" description="ABC transporter substrate-binding protein PnrA-like" evidence="2">
    <location>
        <begin position="58"/>
        <end position="352"/>
    </location>
</feature>
<dbReference type="PANTHER" id="PTHR43208">
    <property type="entry name" value="ABC TRANSPORTER SUBSTRATE-BINDING PROTEIN"/>
    <property type="match status" value="1"/>
</dbReference>
<dbReference type="EMBL" id="VBTY01000079">
    <property type="protein sequence ID" value="MDG3495059.1"/>
    <property type="molecule type" value="Genomic_DNA"/>
</dbReference>
<dbReference type="RefSeq" id="WP_009627167.1">
    <property type="nucleotide sequence ID" value="NZ_VBTY01000079.1"/>
</dbReference>
<proteinExistence type="predicted"/>
<dbReference type="Pfam" id="PF02608">
    <property type="entry name" value="Bmp"/>
    <property type="match status" value="1"/>
</dbReference>
<dbReference type="Gene3D" id="3.40.50.2300">
    <property type="match status" value="2"/>
</dbReference>
<keyword evidence="4" id="KW-1185">Reference proteome</keyword>
<evidence type="ECO:0000259" key="2">
    <source>
        <dbReference type="Pfam" id="PF02608"/>
    </source>
</evidence>
<dbReference type="GO" id="GO:0005886">
    <property type="term" value="C:plasma membrane"/>
    <property type="evidence" value="ECO:0007669"/>
    <property type="project" value="InterPro"/>
</dbReference>
<dbReference type="PROSITE" id="PS51318">
    <property type="entry name" value="TAT"/>
    <property type="match status" value="1"/>
</dbReference>
<dbReference type="InterPro" id="IPR003760">
    <property type="entry name" value="PnrA-like"/>
</dbReference>
<dbReference type="Proteomes" id="UP001152872">
    <property type="component" value="Unassembled WGS sequence"/>
</dbReference>
<dbReference type="InterPro" id="IPR052910">
    <property type="entry name" value="ABC-Purine-Binding"/>
</dbReference>
<dbReference type="CDD" id="cd19963">
    <property type="entry name" value="PBP1_BMP-like"/>
    <property type="match status" value="1"/>
</dbReference>
<evidence type="ECO:0000313" key="3">
    <source>
        <dbReference type="EMBL" id="MDG3495059.1"/>
    </source>
</evidence>